<evidence type="ECO:0000313" key="1">
    <source>
        <dbReference type="EMBL" id="KAF7317142.1"/>
    </source>
</evidence>
<gene>
    <name evidence="1" type="ORF">HMN09_00448900</name>
</gene>
<dbReference type="AlphaFoldDB" id="A0A8H6TI57"/>
<dbReference type="Proteomes" id="UP000613580">
    <property type="component" value="Unassembled WGS sequence"/>
</dbReference>
<organism evidence="1 2">
    <name type="scientific">Mycena chlorophos</name>
    <name type="common">Agaric fungus</name>
    <name type="synonym">Agaricus chlorophos</name>
    <dbReference type="NCBI Taxonomy" id="658473"/>
    <lineage>
        <taxon>Eukaryota</taxon>
        <taxon>Fungi</taxon>
        <taxon>Dikarya</taxon>
        <taxon>Basidiomycota</taxon>
        <taxon>Agaricomycotina</taxon>
        <taxon>Agaricomycetes</taxon>
        <taxon>Agaricomycetidae</taxon>
        <taxon>Agaricales</taxon>
        <taxon>Marasmiineae</taxon>
        <taxon>Mycenaceae</taxon>
        <taxon>Mycena</taxon>
    </lineage>
</organism>
<accession>A0A8H6TI57</accession>
<comment type="caution">
    <text evidence="1">The sequence shown here is derived from an EMBL/GenBank/DDBJ whole genome shotgun (WGS) entry which is preliminary data.</text>
</comment>
<sequence length="510" mass="56530">MSLQPALAQLLRDRRTAIYNELDGLRLKTHALDAELERISGTLNRIVYPVASLPADILGEIFACYVNEPALIGVAGYGSLHTPYHMAGPLVLASVCRVWRSVALSVPELWASLRIYTEKNVTSTEKLLKMWLPRAKGVPLNLDIGSPRSTQLEAILPMVIPYSNRWGAFSCAIEPGKSFPGNALRGRLPKLRRLELVYQIYWGHKPLIPVADVFAVAPALREVHLVGFSKALINVPWRQLNKIQLGHVRVHDAVEILQSTPLVEHLALGFDVDVWAEPQGKLPIQLARLRTLAFEDEPDFVQYLTLPNLATLELKKGFEELEIFAEFVARSKCTIKSLVLAAPFVAEYVLDVPRLLPSLVSLRVDGVSWTARDIAYTFLALEGFNVTDAATRATMADAPSPNPAVCPNLTSLIIRSIHGDVEMPYTLMADFITRRKVAGQPLRTLEFFIEPIDNRMREYVAAIKTSQEEVASALKVLTRTEGTQVKIRALHLLSSTTTAESAIPPGHASY</sequence>
<reference evidence="1" key="1">
    <citation type="submission" date="2020-05" db="EMBL/GenBank/DDBJ databases">
        <title>Mycena genomes resolve the evolution of fungal bioluminescence.</title>
        <authorList>
            <person name="Tsai I.J."/>
        </authorList>
    </citation>
    <scope>NUCLEOTIDE SEQUENCE</scope>
    <source>
        <strain evidence="1">110903Hualien_Pintung</strain>
    </source>
</reference>
<evidence type="ECO:0000313" key="2">
    <source>
        <dbReference type="Proteomes" id="UP000613580"/>
    </source>
</evidence>
<dbReference type="OrthoDB" id="2269034at2759"/>
<keyword evidence="2" id="KW-1185">Reference proteome</keyword>
<evidence type="ECO:0008006" key="3">
    <source>
        <dbReference type="Google" id="ProtNLM"/>
    </source>
</evidence>
<proteinExistence type="predicted"/>
<protein>
    <recommendedName>
        <fullName evidence="3">F-box domain-containing protein</fullName>
    </recommendedName>
</protein>
<dbReference type="EMBL" id="JACAZE010000005">
    <property type="protein sequence ID" value="KAF7317142.1"/>
    <property type="molecule type" value="Genomic_DNA"/>
</dbReference>
<name>A0A8H6TI57_MYCCL</name>